<dbReference type="EMBL" id="LXQA010694492">
    <property type="protein sequence ID" value="MCI66384.1"/>
    <property type="molecule type" value="Genomic_DNA"/>
</dbReference>
<feature type="compositionally biased region" description="Basic and acidic residues" evidence="1">
    <location>
        <begin position="24"/>
        <end position="47"/>
    </location>
</feature>
<proteinExistence type="predicted"/>
<protein>
    <submittedName>
        <fullName evidence="2">Uncharacterized protein</fullName>
    </submittedName>
</protein>
<organism evidence="2 3">
    <name type="scientific">Trifolium medium</name>
    <dbReference type="NCBI Taxonomy" id="97028"/>
    <lineage>
        <taxon>Eukaryota</taxon>
        <taxon>Viridiplantae</taxon>
        <taxon>Streptophyta</taxon>
        <taxon>Embryophyta</taxon>
        <taxon>Tracheophyta</taxon>
        <taxon>Spermatophyta</taxon>
        <taxon>Magnoliopsida</taxon>
        <taxon>eudicotyledons</taxon>
        <taxon>Gunneridae</taxon>
        <taxon>Pentapetalae</taxon>
        <taxon>rosids</taxon>
        <taxon>fabids</taxon>
        <taxon>Fabales</taxon>
        <taxon>Fabaceae</taxon>
        <taxon>Papilionoideae</taxon>
        <taxon>50 kb inversion clade</taxon>
        <taxon>NPAAA clade</taxon>
        <taxon>Hologalegina</taxon>
        <taxon>IRL clade</taxon>
        <taxon>Trifolieae</taxon>
        <taxon>Trifolium</taxon>
    </lineage>
</organism>
<sequence>TKVSASARRKKAAENPPKKRARKTKEPRTEAHAGDETAHPEPGHDDSDPAQAVSAQADAMEEG</sequence>
<keyword evidence="3" id="KW-1185">Reference proteome</keyword>
<accession>A0A392U110</accession>
<evidence type="ECO:0000313" key="2">
    <source>
        <dbReference type="EMBL" id="MCI66384.1"/>
    </source>
</evidence>
<feature type="non-terminal residue" evidence="2">
    <location>
        <position position="1"/>
    </location>
</feature>
<dbReference type="Proteomes" id="UP000265520">
    <property type="component" value="Unassembled WGS sequence"/>
</dbReference>
<dbReference type="AlphaFoldDB" id="A0A392U110"/>
<evidence type="ECO:0000256" key="1">
    <source>
        <dbReference type="SAM" id="MobiDB-lite"/>
    </source>
</evidence>
<comment type="caution">
    <text evidence="2">The sequence shown here is derived from an EMBL/GenBank/DDBJ whole genome shotgun (WGS) entry which is preliminary data.</text>
</comment>
<reference evidence="2 3" key="1">
    <citation type="journal article" date="2018" name="Front. Plant Sci.">
        <title>Red Clover (Trifolium pratense) and Zigzag Clover (T. medium) - A Picture of Genomic Similarities and Differences.</title>
        <authorList>
            <person name="Dluhosova J."/>
            <person name="Istvanek J."/>
            <person name="Nedelnik J."/>
            <person name="Repkova J."/>
        </authorList>
    </citation>
    <scope>NUCLEOTIDE SEQUENCE [LARGE SCALE GENOMIC DNA]</scope>
    <source>
        <strain evidence="3">cv. 10/8</strain>
        <tissue evidence="2">Leaf</tissue>
    </source>
</reference>
<feature type="region of interest" description="Disordered" evidence="1">
    <location>
        <begin position="1"/>
        <end position="63"/>
    </location>
</feature>
<name>A0A392U110_9FABA</name>
<evidence type="ECO:0000313" key="3">
    <source>
        <dbReference type="Proteomes" id="UP000265520"/>
    </source>
</evidence>